<dbReference type="InterPro" id="IPR006027">
    <property type="entry name" value="NusB_RsmB_TIM44"/>
</dbReference>
<evidence type="ECO:0000259" key="7">
    <source>
        <dbReference type="Pfam" id="PF01029"/>
    </source>
</evidence>
<dbReference type="PANTHER" id="PTHR11078">
    <property type="entry name" value="N UTILIZATION SUBSTANCE PROTEIN B-RELATED"/>
    <property type="match status" value="1"/>
</dbReference>
<comment type="similarity">
    <text evidence="1 6">Belongs to the NusB family.</text>
</comment>
<accession>A0ABQ2F986</accession>
<dbReference type="Pfam" id="PF01029">
    <property type="entry name" value="NusB"/>
    <property type="match status" value="1"/>
</dbReference>
<evidence type="ECO:0000256" key="5">
    <source>
        <dbReference type="ARBA" id="ARBA00023163"/>
    </source>
</evidence>
<evidence type="ECO:0000256" key="3">
    <source>
        <dbReference type="ARBA" id="ARBA00022884"/>
    </source>
</evidence>
<keyword evidence="9" id="KW-1185">Reference proteome</keyword>
<comment type="caution">
    <text evidence="8">The sequence shown here is derived from an EMBL/GenBank/DDBJ whole genome shotgun (WGS) entry which is preliminary data.</text>
</comment>
<dbReference type="NCBIfam" id="TIGR01951">
    <property type="entry name" value="nusB"/>
    <property type="match status" value="1"/>
</dbReference>
<keyword evidence="4 6" id="KW-0805">Transcription regulation</keyword>
<dbReference type="Gene3D" id="1.10.940.10">
    <property type="entry name" value="NusB-like"/>
    <property type="match status" value="1"/>
</dbReference>
<evidence type="ECO:0000256" key="2">
    <source>
        <dbReference type="ARBA" id="ARBA00022814"/>
    </source>
</evidence>
<comment type="function">
    <text evidence="6">Involved in transcription antitermination. Required for transcription of ribosomal RNA (rRNA) genes. Binds specifically to the boxA antiterminator sequence of the ribosomal RNA (rrn) operons.</text>
</comment>
<proteinExistence type="inferred from homology"/>
<protein>
    <recommendedName>
        <fullName evidence="6">Transcription antitermination protein NusB</fullName>
    </recommendedName>
    <alternativeName>
        <fullName evidence="6">Antitermination factor NusB</fullName>
    </alternativeName>
</protein>
<keyword evidence="3 6" id="KW-0694">RNA-binding</keyword>
<keyword evidence="5 6" id="KW-0804">Transcription</keyword>
<evidence type="ECO:0000313" key="8">
    <source>
        <dbReference type="EMBL" id="GGK74171.1"/>
    </source>
</evidence>
<dbReference type="PANTHER" id="PTHR11078:SF3">
    <property type="entry name" value="ANTITERMINATION NUSB DOMAIN-CONTAINING PROTEIN"/>
    <property type="match status" value="1"/>
</dbReference>
<dbReference type="RefSeq" id="WP_022921895.1">
    <property type="nucleotide sequence ID" value="NZ_BMLB01000005.1"/>
</dbReference>
<dbReference type="SUPFAM" id="SSF48013">
    <property type="entry name" value="NusB-like"/>
    <property type="match status" value="1"/>
</dbReference>
<dbReference type="InterPro" id="IPR011605">
    <property type="entry name" value="NusB_fam"/>
</dbReference>
<gene>
    <name evidence="6" type="primary">nusB</name>
    <name evidence="8" type="ORF">GCM10011509_23490</name>
</gene>
<evidence type="ECO:0000256" key="1">
    <source>
        <dbReference type="ARBA" id="ARBA00005952"/>
    </source>
</evidence>
<dbReference type="Proteomes" id="UP000662111">
    <property type="component" value="Unassembled WGS sequence"/>
</dbReference>
<evidence type="ECO:0000313" key="9">
    <source>
        <dbReference type="Proteomes" id="UP000662111"/>
    </source>
</evidence>
<evidence type="ECO:0000256" key="6">
    <source>
        <dbReference type="HAMAP-Rule" id="MF_00073"/>
    </source>
</evidence>
<feature type="domain" description="NusB/RsmB/TIM44" evidence="7">
    <location>
        <begin position="6"/>
        <end position="130"/>
    </location>
</feature>
<organism evidence="8 9">
    <name type="scientific">Ornithinimicrobium pekingense</name>
    <dbReference type="NCBI Taxonomy" id="384677"/>
    <lineage>
        <taxon>Bacteria</taxon>
        <taxon>Bacillati</taxon>
        <taxon>Actinomycetota</taxon>
        <taxon>Actinomycetes</taxon>
        <taxon>Micrococcales</taxon>
        <taxon>Ornithinimicrobiaceae</taxon>
        <taxon>Ornithinimicrobium</taxon>
    </lineage>
</organism>
<dbReference type="InterPro" id="IPR035926">
    <property type="entry name" value="NusB-like_sf"/>
</dbReference>
<dbReference type="EMBL" id="BMLB01000005">
    <property type="protein sequence ID" value="GGK74171.1"/>
    <property type="molecule type" value="Genomic_DNA"/>
</dbReference>
<name>A0ABQ2F986_9MICO</name>
<evidence type="ECO:0000256" key="4">
    <source>
        <dbReference type="ARBA" id="ARBA00023015"/>
    </source>
</evidence>
<dbReference type="HAMAP" id="MF_00073">
    <property type="entry name" value="NusB"/>
    <property type="match status" value="1"/>
</dbReference>
<sequence length="137" mass="15199">MAARTKARKRALELLFESEQRGVNVGTLLEERLAAPTTQHPLPEYAVQLVRGVLEHWSQINETLTTYSQGWSLERMAAVDRAALRLGVWEVVWNDEVPDSVAISEAVALTEALSTDDSPRFVNGLLARVSEVKSTLV</sequence>
<keyword evidence="2 6" id="KW-0889">Transcription antitermination</keyword>
<reference evidence="9" key="1">
    <citation type="journal article" date="2019" name="Int. J. Syst. Evol. Microbiol.">
        <title>The Global Catalogue of Microorganisms (GCM) 10K type strain sequencing project: providing services to taxonomists for standard genome sequencing and annotation.</title>
        <authorList>
            <consortium name="The Broad Institute Genomics Platform"/>
            <consortium name="The Broad Institute Genome Sequencing Center for Infectious Disease"/>
            <person name="Wu L."/>
            <person name="Ma J."/>
        </authorList>
    </citation>
    <scope>NUCLEOTIDE SEQUENCE [LARGE SCALE GENOMIC DNA]</scope>
    <source>
        <strain evidence="9">CGMCC 1.5362</strain>
    </source>
</reference>